<sequence>MKLFVPKFGKKSQILADFRSKNLGCFCKARARIPAYILEKIILNLCQVSSKSERHTSSTSLVSRRAMDKMDSKYQSSGKKSALDESMYEGPTLQAMRKRYAAELESSESEEEREKESLLKAGEGRERSRRRSMRVIRQNYEDSTQKLRQQGSQNVKNNSTLDRKIQQRSQSAYEVRCNKAAEWVDKSSAFFDSTVGISAKSNIPKELNEYDLSEWDTLNSVENSFNNEKKRFEGWVKEESGAGEKKAEKKEEKNMEIQVQKPGLKVDEKEEKIAENCMEDAKPPCQKETPLTSPIVVVHRPGGLDVITNNPKYTKTHSVVCEDILKFNYKPFTSGLTNSFGQSWNTFEKPQPTVIKNVEWDLQNSVRKNEKRILPNPGITEAKKSDVISPKSPAESLVS</sequence>
<dbReference type="AlphaFoldDB" id="A0A1I7RX44"/>
<proteinExistence type="predicted"/>
<dbReference type="Proteomes" id="UP000095284">
    <property type="component" value="Unplaced"/>
</dbReference>
<protein>
    <submittedName>
        <fullName evidence="3">Uncharacterized protein</fullName>
    </submittedName>
</protein>
<feature type="region of interest" description="Disordered" evidence="1">
    <location>
        <begin position="54"/>
        <end position="167"/>
    </location>
</feature>
<feature type="region of interest" description="Disordered" evidence="1">
    <location>
        <begin position="369"/>
        <end position="399"/>
    </location>
</feature>
<feature type="compositionally biased region" description="Basic and acidic residues" evidence="1">
    <location>
        <begin position="112"/>
        <end position="126"/>
    </location>
</feature>
<evidence type="ECO:0000313" key="2">
    <source>
        <dbReference type="Proteomes" id="UP000095284"/>
    </source>
</evidence>
<organism evidence="2 3">
    <name type="scientific">Bursaphelenchus xylophilus</name>
    <name type="common">Pinewood nematode worm</name>
    <name type="synonym">Aphelenchoides xylophilus</name>
    <dbReference type="NCBI Taxonomy" id="6326"/>
    <lineage>
        <taxon>Eukaryota</taxon>
        <taxon>Metazoa</taxon>
        <taxon>Ecdysozoa</taxon>
        <taxon>Nematoda</taxon>
        <taxon>Chromadorea</taxon>
        <taxon>Rhabditida</taxon>
        <taxon>Tylenchina</taxon>
        <taxon>Tylenchomorpha</taxon>
        <taxon>Aphelenchoidea</taxon>
        <taxon>Aphelenchoididae</taxon>
        <taxon>Bursaphelenchus</taxon>
    </lineage>
</organism>
<feature type="compositionally biased region" description="Polar residues" evidence="1">
    <location>
        <begin position="146"/>
        <end position="160"/>
    </location>
</feature>
<dbReference type="WBParaSite" id="BXY_0530800.1">
    <property type="protein sequence ID" value="BXY_0530800.1"/>
    <property type="gene ID" value="BXY_0530800"/>
</dbReference>
<reference evidence="3" key="1">
    <citation type="submission" date="2016-11" db="UniProtKB">
        <authorList>
            <consortium name="WormBaseParasite"/>
        </authorList>
    </citation>
    <scope>IDENTIFICATION</scope>
</reference>
<name>A0A1I7RX44_BURXY</name>
<accession>A0A1I7RX44</accession>
<evidence type="ECO:0000313" key="3">
    <source>
        <dbReference type="WBParaSite" id="BXY_0530800.1"/>
    </source>
</evidence>
<evidence type="ECO:0000256" key="1">
    <source>
        <dbReference type="SAM" id="MobiDB-lite"/>
    </source>
</evidence>